<comment type="caution">
    <text evidence="1">The sequence shown here is derived from an EMBL/GenBank/DDBJ whole genome shotgun (WGS) entry which is preliminary data.</text>
</comment>
<evidence type="ECO:0000313" key="2">
    <source>
        <dbReference type="Proteomes" id="UP001597108"/>
    </source>
</evidence>
<dbReference type="Proteomes" id="UP001597108">
    <property type="component" value="Unassembled WGS sequence"/>
</dbReference>
<dbReference type="RefSeq" id="WP_386074198.1">
    <property type="nucleotide sequence ID" value="NZ_JBHTJT010000008.1"/>
</dbReference>
<dbReference type="EMBL" id="JBHTJT010000008">
    <property type="protein sequence ID" value="MFD0979885.1"/>
    <property type="molecule type" value="Genomic_DNA"/>
</dbReference>
<keyword evidence="2" id="KW-1185">Reference proteome</keyword>
<sequence>MHDLSTTLTNLRRPRLLLRAARMGMTSYNRGRDLKRITRGDVAEGSGRVLPRLLALEEDLEHRRCSGDAGYSPARHVDILIALMAEARLWLRTTAAV</sequence>
<accession>A0ABW3IQ76</accession>
<reference evidence="2" key="1">
    <citation type="journal article" date="2019" name="Int. J. Syst. Evol. Microbiol.">
        <title>The Global Catalogue of Microorganisms (GCM) 10K type strain sequencing project: providing services to taxonomists for standard genome sequencing and annotation.</title>
        <authorList>
            <consortium name="The Broad Institute Genomics Platform"/>
            <consortium name="The Broad Institute Genome Sequencing Center for Infectious Disease"/>
            <person name="Wu L."/>
            <person name="Ma J."/>
        </authorList>
    </citation>
    <scope>NUCLEOTIDE SEQUENCE [LARGE SCALE GENOMIC DNA]</scope>
    <source>
        <strain evidence="2">CCUG 60524</strain>
    </source>
</reference>
<gene>
    <name evidence="1" type="ORF">ACFQ2S_09485</name>
</gene>
<evidence type="ECO:0000313" key="1">
    <source>
        <dbReference type="EMBL" id="MFD0979885.1"/>
    </source>
</evidence>
<name>A0ABW3IQ76_9RHOB</name>
<organism evidence="1 2">
    <name type="scientific">Tropicimonas aquimaris</name>
    <dbReference type="NCBI Taxonomy" id="914152"/>
    <lineage>
        <taxon>Bacteria</taxon>
        <taxon>Pseudomonadati</taxon>
        <taxon>Pseudomonadota</taxon>
        <taxon>Alphaproteobacteria</taxon>
        <taxon>Rhodobacterales</taxon>
        <taxon>Roseobacteraceae</taxon>
        <taxon>Tropicimonas</taxon>
    </lineage>
</organism>
<dbReference type="InterPro" id="IPR045516">
    <property type="entry name" value="DUF6477"/>
</dbReference>
<proteinExistence type="predicted"/>
<protein>
    <submittedName>
        <fullName evidence="1">DUF6477 family protein</fullName>
    </submittedName>
</protein>
<dbReference type="Pfam" id="PF20083">
    <property type="entry name" value="DUF6477"/>
    <property type="match status" value="1"/>
</dbReference>